<dbReference type="EMBL" id="MU006718">
    <property type="protein sequence ID" value="KAF2627099.1"/>
    <property type="molecule type" value="Genomic_DNA"/>
</dbReference>
<organism evidence="1 2">
    <name type="scientific">Macroventuria anomochaeta</name>
    <dbReference type="NCBI Taxonomy" id="301207"/>
    <lineage>
        <taxon>Eukaryota</taxon>
        <taxon>Fungi</taxon>
        <taxon>Dikarya</taxon>
        <taxon>Ascomycota</taxon>
        <taxon>Pezizomycotina</taxon>
        <taxon>Dothideomycetes</taxon>
        <taxon>Pleosporomycetidae</taxon>
        <taxon>Pleosporales</taxon>
        <taxon>Pleosporineae</taxon>
        <taxon>Didymellaceae</taxon>
        <taxon>Macroventuria</taxon>
    </lineage>
</organism>
<evidence type="ECO:0000313" key="1">
    <source>
        <dbReference type="EMBL" id="KAF2627099.1"/>
    </source>
</evidence>
<dbReference type="Proteomes" id="UP000799754">
    <property type="component" value="Unassembled WGS sequence"/>
</dbReference>
<name>A0ACB6S1M2_9PLEO</name>
<comment type="caution">
    <text evidence="1">The sequence shown here is derived from an EMBL/GenBank/DDBJ whole genome shotgun (WGS) entry which is preliminary data.</text>
</comment>
<accession>A0ACB6S1M2</accession>
<gene>
    <name evidence="1" type="ORF">BU25DRAFT_458911</name>
</gene>
<evidence type="ECO:0000313" key="2">
    <source>
        <dbReference type="Proteomes" id="UP000799754"/>
    </source>
</evidence>
<sequence length="87" mass="9769">MALIHIVLFKFRPETSDEHKATFVTEGNFNVHVSLQDLCFFDFNVDPEDEYMCKFLKKSFTGGTTNAIDGIQTLPESGTESTTCAKL</sequence>
<proteinExistence type="predicted"/>
<protein>
    <submittedName>
        <fullName evidence="1">Uncharacterized protein</fullName>
    </submittedName>
</protein>
<reference evidence="1" key="1">
    <citation type="journal article" date="2020" name="Stud. Mycol.">
        <title>101 Dothideomycetes genomes: a test case for predicting lifestyles and emergence of pathogens.</title>
        <authorList>
            <person name="Haridas S."/>
            <person name="Albert R."/>
            <person name="Binder M."/>
            <person name="Bloem J."/>
            <person name="Labutti K."/>
            <person name="Salamov A."/>
            <person name="Andreopoulos B."/>
            <person name="Baker S."/>
            <person name="Barry K."/>
            <person name="Bills G."/>
            <person name="Bluhm B."/>
            <person name="Cannon C."/>
            <person name="Castanera R."/>
            <person name="Culley D."/>
            <person name="Daum C."/>
            <person name="Ezra D."/>
            <person name="Gonzalez J."/>
            <person name="Henrissat B."/>
            <person name="Kuo A."/>
            <person name="Liang C."/>
            <person name="Lipzen A."/>
            <person name="Lutzoni F."/>
            <person name="Magnuson J."/>
            <person name="Mondo S."/>
            <person name="Nolan M."/>
            <person name="Ohm R."/>
            <person name="Pangilinan J."/>
            <person name="Park H.-J."/>
            <person name="Ramirez L."/>
            <person name="Alfaro M."/>
            <person name="Sun H."/>
            <person name="Tritt A."/>
            <person name="Yoshinaga Y."/>
            <person name="Zwiers L.-H."/>
            <person name="Turgeon B."/>
            <person name="Goodwin S."/>
            <person name="Spatafora J."/>
            <person name="Crous P."/>
            <person name="Grigoriev I."/>
        </authorList>
    </citation>
    <scope>NUCLEOTIDE SEQUENCE</scope>
    <source>
        <strain evidence="1">CBS 525.71</strain>
    </source>
</reference>
<keyword evidence="2" id="KW-1185">Reference proteome</keyword>